<dbReference type="Proteomes" id="UP000606776">
    <property type="component" value="Unassembled WGS sequence"/>
</dbReference>
<dbReference type="Pfam" id="PF12323">
    <property type="entry name" value="HTH_OrfB_IS605"/>
    <property type="match status" value="1"/>
</dbReference>
<dbReference type="RefSeq" id="WP_193943389.1">
    <property type="nucleotide sequence ID" value="NZ_JADEWB010000104.1"/>
</dbReference>
<keyword evidence="6" id="KW-1185">Reference proteome</keyword>
<proteinExistence type="predicted"/>
<reference evidence="5 6" key="1">
    <citation type="submission" date="2020-10" db="EMBL/GenBank/DDBJ databases">
        <authorList>
            <person name="Castelo-Branco R."/>
            <person name="Eusebio N."/>
            <person name="Adriana R."/>
            <person name="Vieira A."/>
            <person name="Brugerolle De Fraissinette N."/>
            <person name="Rezende De Castro R."/>
            <person name="Schneider M.P."/>
            <person name="Vasconcelos V."/>
            <person name="Leao P.N."/>
        </authorList>
    </citation>
    <scope>NUCLEOTIDE SEQUENCE [LARGE SCALE GENOMIC DNA]</scope>
    <source>
        <strain evidence="5 6">LEGE 00250</strain>
    </source>
</reference>
<evidence type="ECO:0000313" key="2">
    <source>
        <dbReference type="EMBL" id="MBE9237583.1"/>
    </source>
</evidence>
<evidence type="ECO:0000313" key="5">
    <source>
        <dbReference type="EMBL" id="MBE9239300.1"/>
    </source>
</evidence>
<dbReference type="InterPro" id="IPR021027">
    <property type="entry name" value="Transposase_put_HTH"/>
</dbReference>
<feature type="domain" description="Transposase putative helix-turn-helix" evidence="1">
    <location>
        <begin position="1"/>
        <end position="35"/>
    </location>
</feature>
<dbReference type="EMBL" id="JADEWB010000323">
    <property type="protein sequence ID" value="MBE9239294.1"/>
    <property type="molecule type" value="Genomic_DNA"/>
</dbReference>
<dbReference type="EMBL" id="JADEWB010000324">
    <property type="protein sequence ID" value="MBE9239300.1"/>
    <property type="molecule type" value="Genomic_DNA"/>
</dbReference>
<protein>
    <submittedName>
        <fullName evidence="5">Helix-turn-helix domain-containing protein</fullName>
    </submittedName>
</protein>
<sequence>MLLSIKTQLKLNKTQEILMAKHAGIARFTYNWGLA</sequence>
<feature type="non-terminal residue" evidence="5">
    <location>
        <position position="35"/>
    </location>
</feature>
<dbReference type="EMBL" id="JADEWB010000259">
    <property type="protein sequence ID" value="MBE9239072.1"/>
    <property type="molecule type" value="Genomic_DNA"/>
</dbReference>
<evidence type="ECO:0000313" key="4">
    <source>
        <dbReference type="EMBL" id="MBE9239294.1"/>
    </source>
</evidence>
<accession>A0ABR9VM43</accession>
<comment type="caution">
    <text evidence="5">The sequence shown here is derived from an EMBL/GenBank/DDBJ whole genome shotgun (WGS) entry which is preliminary data.</text>
</comment>
<dbReference type="EMBL" id="JADEWB010000104">
    <property type="protein sequence ID" value="MBE9237583.1"/>
    <property type="molecule type" value="Genomic_DNA"/>
</dbReference>
<organism evidence="5 6">
    <name type="scientific">Sphaerospermopsis aphanizomenoides LEGE 00250</name>
    <dbReference type="NCBI Taxonomy" id="2777972"/>
    <lineage>
        <taxon>Bacteria</taxon>
        <taxon>Bacillati</taxon>
        <taxon>Cyanobacteriota</taxon>
        <taxon>Cyanophyceae</taxon>
        <taxon>Nostocales</taxon>
        <taxon>Aphanizomenonaceae</taxon>
        <taxon>Sphaerospermopsis</taxon>
        <taxon>Sphaerospermopsis aphanizomenoides</taxon>
    </lineage>
</organism>
<evidence type="ECO:0000313" key="6">
    <source>
        <dbReference type="Proteomes" id="UP000606776"/>
    </source>
</evidence>
<evidence type="ECO:0000313" key="3">
    <source>
        <dbReference type="EMBL" id="MBE9239072.1"/>
    </source>
</evidence>
<gene>
    <name evidence="2" type="ORF">IQ227_16510</name>
    <name evidence="3" type="ORF">IQ227_24400</name>
    <name evidence="4" type="ORF">IQ227_25635</name>
    <name evidence="5" type="ORF">IQ227_25665</name>
</gene>
<evidence type="ECO:0000259" key="1">
    <source>
        <dbReference type="Pfam" id="PF12323"/>
    </source>
</evidence>
<name>A0ABR9VM43_9CYAN</name>